<dbReference type="InterPro" id="IPR008276">
    <property type="entry name" value="C_nuclsd_transpt"/>
</dbReference>
<dbReference type="Pfam" id="PF07662">
    <property type="entry name" value="Nucleos_tra2_C"/>
    <property type="match status" value="1"/>
</dbReference>
<dbReference type="GeneID" id="4700492"/>
<evidence type="ECO:0000256" key="4">
    <source>
        <dbReference type="ARBA" id="ARBA00022692"/>
    </source>
</evidence>
<keyword evidence="3" id="KW-1003">Cell membrane</keyword>
<feature type="transmembrane region" description="Helical" evidence="8">
    <location>
        <begin position="554"/>
        <end position="570"/>
    </location>
</feature>
<evidence type="ECO:0000256" key="7">
    <source>
        <dbReference type="SAM" id="MobiDB-lite"/>
    </source>
</evidence>
<dbReference type="Proteomes" id="UP000006701">
    <property type="component" value="Unassembled WGS sequence"/>
</dbReference>
<dbReference type="HOGENOM" id="CLU_016813_1_1_1"/>
<gene>
    <name evidence="12" type="ORF">ACLA_086430</name>
</gene>
<keyword evidence="13" id="KW-1185">Reference proteome</keyword>
<protein>
    <submittedName>
        <fullName evidence="12">H+/nucleoside cotransporter</fullName>
    </submittedName>
</protein>
<comment type="similarity">
    <text evidence="2">Belongs to the concentrative nucleoside transporter (CNT) (TC 2.A.41) family.</text>
</comment>
<dbReference type="GO" id="GO:0005886">
    <property type="term" value="C:plasma membrane"/>
    <property type="evidence" value="ECO:0007669"/>
    <property type="project" value="UniProtKB-SubCell"/>
</dbReference>
<feature type="transmembrane region" description="Helical" evidence="8">
    <location>
        <begin position="176"/>
        <end position="195"/>
    </location>
</feature>
<evidence type="ECO:0000313" key="12">
    <source>
        <dbReference type="EMBL" id="EAW06944.1"/>
    </source>
</evidence>
<dbReference type="KEGG" id="act:ACLA_086430"/>
<dbReference type="OMA" id="IVWHTVI"/>
<comment type="subcellular location">
    <subcellularLocation>
        <location evidence="1">Cell membrane</location>
        <topology evidence="1">Multi-pass membrane protein</topology>
    </subcellularLocation>
</comment>
<evidence type="ECO:0000259" key="9">
    <source>
        <dbReference type="Pfam" id="PF01773"/>
    </source>
</evidence>
<name>A1CUF7_ASPCL</name>
<keyword evidence="5 8" id="KW-1133">Transmembrane helix</keyword>
<feature type="transmembrane region" description="Helical" evidence="8">
    <location>
        <begin position="291"/>
        <end position="312"/>
    </location>
</feature>
<evidence type="ECO:0000259" key="10">
    <source>
        <dbReference type="Pfam" id="PF07662"/>
    </source>
</evidence>
<dbReference type="EMBL" id="DS027060">
    <property type="protein sequence ID" value="EAW06944.1"/>
    <property type="molecule type" value="Genomic_DNA"/>
</dbReference>
<dbReference type="STRING" id="344612.A1CUF7"/>
<evidence type="ECO:0000256" key="3">
    <source>
        <dbReference type="ARBA" id="ARBA00022475"/>
    </source>
</evidence>
<feature type="transmembrane region" description="Helical" evidence="8">
    <location>
        <begin position="103"/>
        <end position="123"/>
    </location>
</feature>
<proteinExistence type="inferred from homology"/>
<dbReference type="VEuPathDB" id="FungiDB:ACLA_086430"/>
<evidence type="ECO:0000313" key="13">
    <source>
        <dbReference type="Proteomes" id="UP000006701"/>
    </source>
</evidence>
<feature type="transmembrane region" description="Helical" evidence="8">
    <location>
        <begin position="456"/>
        <end position="480"/>
    </location>
</feature>
<keyword evidence="6 8" id="KW-0472">Membrane</keyword>
<evidence type="ECO:0000256" key="5">
    <source>
        <dbReference type="ARBA" id="ARBA00022989"/>
    </source>
</evidence>
<evidence type="ECO:0000256" key="8">
    <source>
        <dbReference type="SAM" id="Phobius"/>
    </source>
</evidence>
<reference evidence="12 13" key="1">
    <citation type="journal article" date="2008" name="PLoS Genet.">
        <title>Genomic islands in the pathogenic filamentous fungus Aspergillus fumigatus.</title>
        <authorList>
            <person name="Fedorova N.D."/>
            <person name="Khaldi N."/>
            <person name="Joardar V.S."/>
            <person name="Maiti R."/>
            <person name="Amedeo P."/>
            <person name="Anderson M.J."/>
            <person name="Crabtree J."/>
            <person name="Silva J.C."/>
            <person name="Badger J.H."/>
            <person name="Albarraq A."/>
            <person name="Angiuoli S."/>
            <person name="Bussey H."/>
            <person name="Bowyer P."/>
            <person name="Cotty P.J."/>
            <person name="Dyer P.S."/>
            <person name="Egan A."/>
            <person name="Galens K."/>
            <person name="Fraser-Liggett C.M."/>
            <person name="Haas B.J."/>
            <person name="Inman J.M."/>
            <person name="Kent R."/>
            <person name="Lemieux S."/>
            <person name="Malavazi I."/>
            <person name="Orvis J."/>
            <person name="Roemer T."/>
            <person name="Ronning C.M."/>
            <person name="Sundaram J.P."/>
            <person name="Sutton G."/>
            <person name="Turner G."/>
            <person name="Venter J.C."/>
            <person name="White O.R."/>
            <person name="Whitty B.R."/>
            <person name="Youngman P."/>
            <person name="Wolfe K.H."/>
            <person name="Goldman G.H."/>
            <person name="Wortman J.R."/>
            <person name="Jiang B."/>
            <person name="Denning D.W."/>
            <person name="Nierman W.C."/>
        </authorList>
    </citation>
    <scope>NUCLEOTIDE SEQUENCE [LARGE SCALE GENOMIC DNA]</scope>
    <source>
        <strain evidence="13">ATCC 1007 / CBS 513.65 / DSM 816 / NCTC 3887 / NRRL 1</strain>
    </source>
</reference>
<feature type="transmembrane region" description="Helical" evidence="8">
    <location>
        <begin position="369"/>
        <end position="391"/>
    </location>
</feature>
<dbReference type="InterPro" id="IPR002668">
    <property type="entry name" value="CNT_N_dom"/>
</dbReference>
<feature type="region of interest" description="Disordered" evidence="7">
    <location>
        <begin position="63"/>
        <end position="82"/>
    </location>
</feature>
<feature type="transmembrane region" description="Helical" evidence="8">
    <location>
        <begin position="324"/>
        <end position="349"/>
    </location>
</feature>
<dbReference type="eggNOG" id="KOG3747">
    <property type="taxonomic scope" value="Eukaryota"/>
</dbReference>
<keyword evidence="4 8" id="KW-0812">Transmembrane</keyword>
<feature type="region of interest" description="Disordered" evidence="7">
    <location>
        <begin position="1"/>
        <end position="48"/>
    </location>
</feature>
<dbReference type="InterPro" id="IPR011657">
    <property type="entry name" value="CNT_C_dom"/>
</dbReference>
<feature type="transmembrane region" description="Helical" evidence="8">
    <location>
        <begin position="129"/>
        <end position="155"/>
    </location>
</feature>
<accession>A1CUF7</accession>
<feature type="domain" description="Nucleoside transporter/FeoB GTPase Gate" evidence="11">
    <location>
        <begin position="294"/>
        <end position="392"/>
    </location>
</feature>
<feature type="transmembrane region" description="Helical" evidence="8">
    <location>
        <begin position="231"/>
        <end position="251"/>
    </location>
</feature>
<feature type="transmembrane region" description="Helical" evidence="8">
    <location>
        <begin position="207"/>
        <end position="224"/>
    </location>
</feature>
<evidence type="ECO:0000256" key="1">
    <source>
        <dbReference type="ARBA" id="ARBA00004651"/>
    </source>
</evidence>
<dbReference type="PANTHER" id="PTHR10590:SF4">
    <property type="entry name" value="SOLUTE CARRIER FAMILY 28 MEMBER 3"/>
    <property type="match status" value="1"/>
</dbReference>
<dbReference type="Pfam" id="PF07670">
    <property type="entry name" value="Gate"/>
    <property type="match status" value="1"/>
</dbReference>
<dbReference type="OrthoDB" id="6075923at2759"/>
<dbReference type="RefSeq" id="XP_001268370.1">
    <property type="nucleotide sequence ID" value="XM_001268369.1"/>
</dbReference>
<dbReference type="GO" id="GO:0015293">
    <property type="term" value="F:symporter activity"/>
    <property type="evidence" value="ECO:0007669"/>
    <property type="project" value="TreeGrafter"/>
</dbReference>
<evidence type="ECO:0000259" key="11">
    <source>
        <dbReference type="Pfam" id="PF07670"/>
    </source>
</evidence>
<dbReference type="InterPro" id="IPR011642">
    <property type="entry name" value="Gate_dom"/>
</dbReference>
<dbReference type="GO" id="GO:0005337">
    <property type="term" value="F:nucleoside transmembrane transporter activity"/>
    <property type="evidence" value="ECO:0007669"/>
    <property type="project" value="InterPro"/>
</dbReference>
<feature type="transmembrane region" description="Helical" evidence="8">
    <location>
        <begin position="590"/>
        <end position="613"/>
    </location>
</feature>
<evidence type="ECO:0000256" key="6">
    <source>
        <dbReference type="ARBA" id="ARBA00023136"/>
    </source>
</evidence>
<dbReference type="Pfam" id="PF01773">
    <property type="entry name" value="Nucleos_tra2_N"/>
    <property type="match status" value="1"/>
</dbReference>
<feature type="domain" description="Concentrative nucleoside transporter N-terminal" evidence="9">
    <location>
        <begin position="212"/>
        <end position="282"/>
    </location>
</feature>
<evidence type="ECO:0000256" key="2">
    <source>
        <dbReference type="ARBA" id="ARBA00009033"/>
    </source>
</evidence>
<feature type="domain" description="Concentrative nucleoside transporter C-terminal" evidence="10">
    <location>
        <begin position="398"/>
        <end position="610"/>
    </location>
</feature>
<sequence length="621" mass="68645">MADDNRAAEVKGVSPHIHETTRHVDPALEPANQHHHGHPHHSGLAEKGPEDDIIYAKEVKSTIQEPSMSDQHRSHSDKDLEEAGESYPTRNLYHRYRKYIKHVFYAVIWLLFTGWWIAGLILHRYDLGWLIPFLLYLAITIRLITLYIPVSVVTRPAYWAWDRTARPFVRLIPERLRIPSAALLTIAVILVGSFASKETADNTRANRAVSLFGLVVFLFCLWATSRDRKKIVWHTVIVGMLVQFIVALFVLRTKAGYDIFNFVSTLARELLGFAGQGVDFLVETNFAATHTWFLITVIPAIIFFVSLVQLLYYSGVLQWAIGKFAVFFFWSMRVSGAEAVVAAASPFIGQGESAMLIKPFVAHLTRAEIHQVMCSGFATIAGSVLVAYIGMGVNPQALVSSCVMSIPASLAASKLRWPEEEETLTAGRVVVPEDEEHKAENALHAFSNGAWLGIKIAGMISATLLCIISLVGLINGLLTWWGRYLNINDPPLTLDLILGYICYPIAFLLGVSRDGDLLKVSKLIGVKLVMNEFVAYNDLQTLPEYKDISDRSRIIVTYALCGFANIGSLGNQIGVLNQLAPNRAGDVSRVAFSAMVTGALATFTSAAIAGLLITDEGKYIS</sequence>
<feature type="transmembrane region" description="Helical" evidence="8">
    <location>
        <begin position="492"/>
        <end position="512"/>
    </location>
</feature>
<dbReference type="AlphaFoldDB" id="A1CUF7"/>
<feature type="compositionally biased region" description="Basic and acidic residues" evidence="7">
    <location>
        <begin position="16"/>
        <end position="26"/>
    </location>
</feature>
<dbReference type="PANTHER" id="PTHR10590">
    <property type="entry name" value="SODIUM/NUCLEOSIDE COTRANSPORTER"/>
    <property type="match status" value="1"/>
</dbReference>
<organism evidence="12 13">
    <name type="scientific">Aspergillus clavatus (strain ATCC 1007 / CBS 513.65 / DSM 816 / NCTC 3887 / NRRL 1 / QM 1276 / 107)</name>
    <dbReference type="NCBI Taxonomy" id="344612"/>
    <lineage>
        <taxon>Eukaryota</taxon>
        <taxon>Fungi</taxon>
        <taxon>Dikarya</taxon>
        <taxon>Ascomycota</taxon>
        <taxon>Pezizomycotina</taxon>
        <taxon>Eurotiomycetes</taxon>
        <taxon>Eurotiomycetidae</taxon>
        <taxon>Eurotiales</taxon>
        <taxon>Aspergillaceae</taxon>
        <taxon>Aspergillus</taxon>
        <taxon>Aspergillus subgen. Fumigati</taxon>
    </lineage>
</organism>